<protein>
    <submittedName>
        <fullName evidence="2">Uncharacterized protein</fullName>
    </submittedName>
</protein>
<dbReference type="AlphaFoldDB" id="A0A546XNG0"/>
<name>A0A546XNG0_RHIRH</name>
<organism evidence="2 3">
    <name type="scientific">Rhizobium rhizogenes</name>
    <name type="common">Agrobacterium rhizogenes</name>
    <dbReference type="NCBI Taxonomy" id="359"/>
    <lineage>
        <taxon>Bacteria</taxon>
        <taxon>Pseudomonadati</taxon>
        <taxon>Pseudomonadota</taxon>
        <taxon>Alphaproteobacteria</taxon>
        <taxon>Hyphomicrobiales</taxon>
        <taxon>Rhizobiaceae</taxon>
        <taxon>Rhizobium/Agrobacterium group</taxon>
        <taxon>Rhizobium</taxon>
    </lineage>
</organism>
<dbReference type="OrthoDB" id="8117323at2"/>
<proteinExistence type="predicted"/>
<feature type="transmembrane region" description="Helical" evidence="1">
    <location>
        <begin position="97"/>
        <end position="120"/>
    </location>
</feature>
<comment type="caution">
    <text evidence="2">The sequence shown here is derived from an EMBL/GenBank/DDBJ whole genome shotgun (WGS) entry which is preliminary data.</text>
</comment>
<sequence length="135" mass="14873">MAKRNWIYVALLAFLSLGLLIDAAIWPAGPPSSFTANDLVQMIGIITLFAWWQIEDAEKRDIRRSSAAKVATILLAPVGLAIYLYQTRRWTRATLGLIAFMGGIFLAAILTLLLSDWLILQGFFPPSFLSGSETG</sequence>
<evidence type="ECO:0000313" key="2">
    <source>
        <dbReference type="EMBL" id="TRB02284.1"/>
    </source>
</evidence>
<keyword evidence="1" id="KW-0472">Membrane</keyword>
<reference evidence="2 3" key="1">
    <citation type="journal article" date="2019" name="Appl. Microbiol. Biotechnol.">
        <title>Differential efficiency of wild type rhizogenic strains for rol gene transformation of plants.</title>
        <authorList>
            <person name="Desmet S."/>
            <person name="De Keyser E."/>
            <person name="Van Vaerenbergh J."/>
            <person name="Baeyen S."/>
            <person name="Van Huylenbroeck J."/>
            <person name="Geelen D."/>
            <person name="Dhooghe E."/>
        </authorList>
    </citation>
    <scope>NUCLEOTIDE SEQUENCE [LARGE SCALE GENOMIC DNA]</scope>
    <source>
        <strain evidence="2 3">GBBC3284</strain>
    </source>
</reference>
<gene>
    <name evidence="2" type="ORF">EXN68_00840</name>
</gene>
<accession>A0A546XNG0</accession>
<keyword evidence="1" id="KW-0812">Transmembrane</keyword>
<dbReference type="Proteomes" id="UP000315434">
    <property type="component" value="Unassembled WGS sequence"/>
</dbReference>
<evidence type="ECO:0000313" key="3">
    <source>
        <dbReference type="Proteomes" id="UP000315434"/>
    </source>
</evidence>
<evidence type="ECO:0000256" key="1">
    <source>
        <dbReference type="SAM" id="Phobius"/>
    </source>
</evidence>
<feature type="transmembrane region" description="Helical" evidence="1">
    <location>
        <begin position="66"/>
        <end position="85"/>
    </location>
</feature>
<dbReference type="EMBL" id="SGNY01000001">
    <property type="protein sequence ID" value="TRB02284.1"/>
    <property type="molecule type" value="Genomic_DNA"/>
</dbReference>
<dbReference type="RefSeq" id="WP_142839257.1">
    <property type="nucleotide sequence ID" value="NZ_SGNY01000001.1"/>
</dbReference>
<keyword evidence="1" id="KW-1133">Transmembrane helix</keyword>